<sequence length="260" mass="28714">MEAVEAAWDNSMKCHVRPWDGSRPHTAGVQPDKSKTMYEEQRCLTAGVTTNVEMDDELEVSTAVRSPRRQGLIWQSTDLGSFYNAPVSGYTHVVEYNGGTSIAEIGHADVRRFARPLHAFNCSDRFALTLWALPDGMDYEKARATGHDALAYLQAGGSADTLTLDIRKDGGSEWGADWVRYVVGHPPAEERPRLVVPIPLPRGAEMVAQNELFGADEAADLFYSYFKTGDIPGEYSLRPVEGYTKDGGLIDLRDEVSRSV</sequence>
<protein>
    <submittedName>
        <fullName evidence="1">Gp87</fullName>
    </submittedName>
</protein>
<keyword evidence="2" id="KW-1185">Reference proteome</keyword>
<gene>
    <name evidence="1" type="ORF">RMCB_4920</name>
</gene>
<proteinExistence type="predicted"/>
<evidence type="ECO:0000313" key="2">
    <source>
        <dbReference type="Proteomes" id="UP000069620"/>
    </source>
</evidence>
<evidence type="ECO:0000313" key="1">
    <source>
        <dbReference type="EMBL" id="GAS90824.1"/>
    </source>
</evidence>
<dbReference type="AlphaFoldDB" id="A0A100W396"/>
<organism evidence="1 2">
    <name type="scientific">Mycolicibacterium brisbanense</name>
    <dbReference type="NCBI Taxonomy" id="146020"/>
    <lineage>
        <taxon>Bacteria</taxon>
        <taxon>Bacillati</taxon>
        <taxon>Actinomycetota</taxon>
        <taxon>Actinomycetes</taxon>
        <taxon>Mycobacteriales</taxon>
        <taxon>Mycobacteriaceae</taxon>
        <taxon>Mycolicibacterium</taxon>
    </lineage>
</organism>
<dbReference type="RefSeq" id="WP_131805573.1">
    <property type="nucleotide sequence ID" value="NZ_BCSX01000044.1"/>
</dbReference>
<dbReference type="Proteomes" id="UP000069620">
    <property type="component" value="Unassembled WGS sequence"/>
</dbReference>
<dbReference type="OrthoDB" id="5110616at2"/>
<reference evidence="2" key="2">
    <citation type="submission" date="2016-02" db="EMBL/GenBank/DDBJ databases">
        <title>Draft genome sequence of five rapidly growing Mycobacterium species.</title>
        <authorList>
            <person name="Katahira K."/>
            <person name="Gotou Y."/>
            <person name="Iida K."/>
            <person name="Ogura Y."/>
            <person name="Hayashi T."/>
        </authorList>
    </citation>
    <scope>NUCLEOTIDE SEQUENCE [LARGE SCALE GENOMIC DNA]</scope>
    <source>
        <strain evidence="2">JCM15654</strain>
    </source>
</reference>
<comment type="caution">
    <text evidence="1">The sequence shown here is derived from an EMBL/GenBank/DDBJ whole genome shotgun (WGS) entry which is preliminary data.</text>
</comment>
<reference evidence="2" key="1">
    <citation type="journal article" date="2016" name="Genome Announc.">
        <title>Draft Genome Sequences of Five Rapidly Growing Mycobacterium Species, M. thermoresistibile, M. fortuitum subsp. acetamidolyticum, M. canariasense, M. brisbanense, and M. novocastrense.</title>
        <authorList>
            <person name="Katahira K."/>
            <person name="Ogura Y."/>
            <person name="Gotoh Y."/>
            <person name="Hayashi T."/>
        </authorList>
    </citation>
    <scope>NUCLEOTIDE SEQUENCE [LARGE SCALE GENOMIC DNA]</scope>
    <source>
        <strain evidence="2">JCM15654</strain>
    </source>
</reference>
<dbReference type="EMBL" id="BCSX01000044">
    <property type="protein sequence ID" value="GAS90824.1"/>
    <property type="molecule type" value="Genomic_DNA"/>
</dbReference>
<accession>A0A100W396</accession>
<name>A0A100W396_9MYCO</name>